<name>A0A8K1P3J0_9VIRU</name>
<evidence type="ECO:0000256" key="6">
    <source>
        <dbReference type="ARBA" id="ARBA00022801"/>
    </source>
</evidence>
<evidence type="ECO:0000256" key="5">
    <source>
        <dbReference type="ARBA" id="ARBA00022741"/>
    </source>
</evidence>
<sequence length="2279" mass="256220">MFSQCSDISDLPTSDTYSDTTSDRFYDITMCVNSGSTNMAVKHVKPNPTNQHLEGEPNSNEFRLAKVRLRKTIVYLRASLIKKRGGARVAKKNWHLRPALPLPAVHRRYPAPNHLSGIASNISPKGECMKQLELHPIASGVRDLVAQYLSQFGMDHLIVGSSLTAVCAAIYNLSATKQTTTGKIINAGSLIASITTFLLHVAKVMKSPISSIHLEEFVTAAVEALPAVTETQVPTLSVPPLFDFSEDLPTTTLEFKESPEQEKQPEIEIPEFVYPENSLSQNSTASTEELPTTLTSKWANGHRLDVERGEESDSDDEDEEEGYDVTGIYACTHNNLRDCIGFSQAMLECTGTNKDSKTYFRFEDEAPVFHCDTCNRSFTVDEPCDSLDNATFYECLDTKPEDNPLFAEELDAMDIFAGHPLLKKRKTREQAKIDMGYNKVRINKKKPQKQANTSQNKILQYCCAVIFVGVACIGTNYWDGRKKFNFSNITTSLKNMQTSVTSGKALIETAAEWIAINIFGDKSQEDTINEDALSYVTKLDTFSGMPLYSLVSDPMNIPSLRRLIADANSFISRTKNLKPSISTLLNHSLETSKAKLSVALEVAAAALPRPATVGILVQGERAAGKTTAGVHILSTLDNALWGNRGIYNIDGDVFYQEYVGQRAFQTQEAFKTSDLTQDRIAKDANSIMSNMAFNMAGAFDKRQPCGGLLWHIDTNTPFDVIAKNLDMEPESKRAFFNRLQLFVAAINPDMLKSGEIDLTKPRGQQGHKEDFSHIVYYPYRLSYNNKDVKFEKWDTLLGGKPFFTVKDMISFCKKQVDVAQENFLKAYPRVEDLCKQRDLIPQKQMESAHHCVVSLSGPSGSGKGTFLTQFKRYIARLHPKWHVLHNESDWITFNAEYAKIQHRLHKGEKGIFIISDATDSAEDQKTYAEFYNRLVPGQMIVHVSNHRLEREPSWNPLKTIYKGFAYNEKFYRRAGFSGLFRLSEGSTVNVPDVGNTYIVEEFQHKRTLDGHRFTGDEMCVNLLDTYCKYMHKIDDVAIEEVDVLPELDGEPGFSFNFSTMAEFQEACSTYTGFIKAALTGSAYVGPRERKAFASIPANQLMYPGKLQEDYVGAVKHYALLLRRHGIATTGRFFVADTGKAMFNGSSLYVVKFKEEQKPYIMFDDSQVVFGIGARQYEMPLKAFVNIAVLGETTCPEYLLLSPGVKELILDIAPFLPAICTKDQAKRVGQVAVGLYREKFDARIRETISRVANFLLEHKLLVAFAGVLVGIYALRSLFTPSKKGMDAELLNLVELKMTTPQRLQSSIVNNLDEYTPEAIQLAQKVVSGRLAQRKRSPRLRSGYDDEISGKTPAPRPRPVNVEDPAFSGPGWVEDESFDWNADLGYDALAKRKGPVGSKDYDTNPKITPRPAPKPVNVDDKAFEGPGWAEDPDFDWGADLGYDQLRKSKSKHMADNADWNDRDTRYVENAFKSIRANLVKVTTKPGFFDSNLAGGSLFGLGVSGRYLICPRHVTDGTNGKEVYVEDERVPGKTFVAKVIEKCTDRDLLKCEITDRAFPLFKNIINKFPTREENVVVQGTPITFCRVHKGLTEFHYGETVFVCKEPHDLFGDNQPIKDWVDLSCSFGTDTTSFYGDCGLPYLSNKRILSGQSFICGIHIGGYTTPDMPAIAGSIVYRDDLAFAVPKSGFSKHTADFDMVPEEEELWENMIAHKHDSLFVPDEESTLELVGTIPLAISSVPKSKYQPSRISNKLSQRGFPPLKVPTKTFAELLPEELELLPRNAQGVPSQALLQFQMFGDKLSNEAAGMQEDVVEELLPWFVQEFGKSLEFSMGYEVLNGISKVSTHPLAGKFEPIETSTSAGYTLQTLFKRTNKSAFIVTDPETGHRTFARTREGQWVKARFLRAFSMAREGKRSFSLFKTCCKSELLKEEKAYKARTFECEDLVGVLLERAVLGKWVSQNTVWSPRNSCRVGIDPIAGFDALARYHLEVEHHFDGDYKRWDKHVNPVVFRIAEQLFKRAHQYVMNKHPDNCQWCNAMSVVLDNACNSYHVVLNCVVKKCQGIPSGLYLTAALNSLLNYISVYACFKHIASKQGRIVVHEDFLEHCRVSTYGDDLLVSVSNEVRPWFHLKSLADASEYLFTHLLDTATKDGKMFEVRDNLTSCTFLSRHFTTLPDRNFYLGALKKESVEARLHWISRDINTPEQLGGQISDALFEAAIWGKDYYDRLSRAINLILMSEVRLRPYVVVPQYSQIVDYVYRVGKKIPTDGLLFKTARCTDEHCF</sequence>
<dbReference type="InterPro" id="IPR043128">
    <property type="entry name" value="Rev_trsase/Diguanyl_cyclase"/>
</dbReference>
<evidence type="ECO:0000256" key="2">
    <source>
        <dbReference type="ARBA" id="ARBA00022670"/>
    </source>
</evidence>
<evidence type="ECO:0000256" key="4">
    <source>
        <dbReference type="ARBA" id="ARBA00022695"/>
    </source>
</evidence>
<evidence type="ECO:0000256" key="8">
    <source>
        <dbReference type="ARBA" id="ARBA00022840"/>
    </source>
</evidence>
<dbReference type="InterPro" id="IPR009003">
    <property type="entry name" value="Peptidase_S1_PA"/>
</dbReference>
<dbReference type="Pfam" id="PF00680">
    <property type="entry name" value="RdRP_1"/>
    <property type="match status" value="1"/>
</dbReference>
<keyword evidence="5" id="KW-0547">Nucleotide-binding</keyword>
<evidence type="ECO:0000259" key="11">
    <source>
        <dbReference type="PROSITE" id="PS50507"/>
    </source>
</evidence>
<feature type="domain" description="RdRp catalytic" evidence="11">
    <location>
        <begin position="1988"/>
        <end position="2124"/>
    </location>
</feature>
<organism evidence="12">
    <name type="scientific">Xiangshan picorna-like virus 7</name>
    <dbReference type="NCBI Taxonomy" id="2886223"/>
    <lineage>
        <taxon>Viruses</taxon>
        <taxon>Riboviria</taxon>
        <taxon>Orthornavirae</taxon>
        <taxon>Pisuviricota</taxon>
        <taxon>Pisoniviricetes</taxon>
        <taxon>Picornavirales</taxon>
    </lineage>
</organism>
<keyword evidence="3" id="KW-0808">Transferase</keyword>
<keyword evidence="7" id="KW-0788">Thiol protease</keyword>
<keyword evidence="2" id="KW-0645">Protease</keyword>
<reference evidence="12" key="1">
    <citation type="submission" date="2021-09" db="EMBL/GenBank/DDBJ databases">
        <authorList>
            <person name="Li N.N."/>
        </authorList>
    </citation>
    <scope>NUCLEOTIDE SEQUENCE</scope>
    <source>
        <strain evidence="12">Novel_22</strain>
    </source>
</reference>
<dbReference type="GO" id="GO:0008234">
    <property type="term" value="F:cysteine-type peptidase activity"/>
    <property type="evidence" value="ECO:0007669"/>
    <property type="project" value="UniProtKB-KW"/>
</dbReference>
<dbReference type="CDD" id="cd23169">
    <property type="entry name" value="ps-ssRNAv-Picornavirales"/>
    <property type="match status" value="1"/>
</dbReference>
<evidence type="ECO:0000256" key="7">
    <source>
        <dbReference type="ARBA" id="ARBA00022807"/>
    </source>
</evidence>
<keyword evidence="4" id="KW-0548">Nucleotidyltransferase</keyword>
<feature type="region of interest" description="Disordered" evidence="10">
    <location>
        <begin position="1394"/>
        <end position="1417"/>
    </location>
</feature>
<feature type="region of interest" description="Disordered" evidence="10">
    <location>
        <begin position="1331"/>
        <end position="1361"/>
    </location>
</feature>
<evidence type="ECO:0000256" key="10">
    <source>
        <dbReference type="SAM" id="MobiDB-lite"/>
    </source>
</evidence>
<evidence type="ECO:0000256" key="9">
    <source>
        <dbReference type="ARBA" id="ARBA00022953"/>
    </source>
</evidence>
<feature type="region of interest" description="Disordered" evidence="10">
    <location>
        <begin position="255"/>
        <end position="321"/>
    </location>
</feature>
<evidence type="ECO:0000313" key="12">
    <source>
        <dbReference type="EMBL" id="UDL13977.1"/>
    </source>
</evidence>
<dbReference type="InterPro" id="IPR043502">
    <property type="entry name" value="DNA/RNA_pol_sf"/>
</dbReference>
<keyword evidence="6" id="KW-0378">Hydrolase</keyword>
<dbReference type="InterPro" id="IPR007094">
    <property type="entry name" value="RNA-dir_pol_PSvirus"/>
</dbReference>
<feature type="compositionally biased region" description="Polar residues" evidence="10">
    <location>
        <begin position="277"/>
        <end position="298"/>
    </location>
</feature>
<accession>A0A8K1P3J0</accession>
<dbReference type="GO" id="GO:0003723">
    <property type="term" value="F:RNA binding"/>
    <property type="evidence" value="ECO:0007669"/>
    <property type="project" value="InterPro"/>
</dbReference>
<feature type="compositionally biased region" description="Acidic residues" evidence="10">
    <location>
        <begin position="312"/>
        <end position="321"/>
    </location>
</feature>
<dbReference type="GO" id="GO:0006508">
    <property type="term" value="P:proteolysis"/>
    <property type="evidence" value="ECO:0007669"/>
    <property type="project" value="UniProtKB-KW"/>
</dbReference>
<keyword evidence="1" id="KW-0696">RNA-directed RNA polymerase</keyword>
<dbReference type="PROSITE" id="PS50507">
    <property type="entry name" value="RDRP_SSRNA_POS"/>
    <property type="match status" value="1"/>
</dbReference>
<dbReference type="GO" id="GO:0005524">
    <property type="term" value="F:ATP binding"/>
    <property type="evidence" value="ECO:0007669"/>
    <property type="project" value="UniProtKB-KW"/>
</dbReference>
<dbReference type="EMBL" id="OK491498">
    <property type="protein sequence ID" value="UDL13977.1"/>
    <property type="molecule type" value="Genomic_RNA"/>
</dbReference>
<dbReference type="SUPFAM" id="SSF50494">
    <property type="entry name" value="Trypsin-like serine proteases"/>
    <property type="match status" value="1"/>
</dbReference>
<feature type="compositionally biased region" description="Basic and acidic residues" evidence="10">
    <location>
        <begin position="255"/>
        <end position="266"/>
    </location>
</feature>
<keyword evidence="8" id="KW-0067">ATP-binding</keyword>
<dbReference type="InterPro" id="IPR001205">
    <property type="entry name" value="RNA-dir_pol_C"/>
</dbReference>
<dbReference type="Gene3D" id="1.20.960.20">
    <property type="match status" value="1"/>
</dbReference>
<feature type="compositionally biased region" description="Basic and acidic residues" evidence="10">
    <location>
        <begin position="302"/>
        <end position="311"/>
    </location>
</feature>
<proteinExistence type="predicted"/>
<dbReference type="GO" id="GO:0006351">
    <property type="term" value="P:DNA-templated transcription"/>
    <property type="evidence" value="ECO:0007669"/>
    <property type="project" value="InterPro"/>
</dbReference>
<dbReference type="GO" id="GO:0039694">
    <property type="term" value="P:viral RNA genome replication"/>
    <property type="evidence" value="ECO:0007669"/>
    <property type="project" value="InterPro"/>
</dbReference>
<dbReference type="GO" id="GO:0003968">
    <property type="term" value="F:RNA-directed RNA polymerase activity"/>
    <property type="evidence" value="ECO:0007669"/>
    <property type="project" value="UniProtKB-KW"/>
</dbReference>
<dbReference type="Gene3D" id="3.30.70.270">
    <property type="match status" value="1"/>
</dbReference>
<keyword evidence="9" id="KW-0693">Viral RNA replication</keyword>
<dbReference type="SUPFAM" id="SSF56672">
    <property type="entry name" value="DNA/RNA polymerases"/>
    <property type="match status" value="1"/>
</dbReference>
<evidence type="ECO:0000256" key="1">
    <source>
        <dbReference type="ARBA" id="ARBA00022484"/>
    </source>
</evidence>
<protein>
    <submittedName>
        <fullName evidence="12">RNA dependent RNA polymerase</fullName>
    </submittedName>
</protein>
<evidence type="ECO:0000256" key="3">
    <source>
        <dbReference type="ARBA" id="ARBA00022679"/>
    </source>
</evidence>